<dbReference type="EMBL" id="PQXM01000193">
    <property type="protein sequence ID" value="TGO75764.1"/>
    <property type="molecule type" value="Genomic_DNA"/>
</dbReference>
<evidence type="ECO:0000256" key="1">
    <source>
        <dbReference type="SAM" id="MobiDB-lite"/>
    </source>
</evidence>
<feature type="compositionally biased region" description="Low complexity" evidence="1">
    <location>
        <begin position="119"/>
        <end position="134"/>
    </location>
</feature>
<feature type="compositionally biased region" description="Polar residues" evidence="1">
    <location>
        <begin position="80"/>
        <end position="117"/>
    </location>
</feature>
<evidence type="ECO:0000313" key="2">
    <source>
        <dbReference type="EMBL" id="TGO75764.1"/>
    </source>
</evidence>
<dbReference type="AlphaFoldDB" id="A0A4Z1JQZ5"/>
<proteinExistence type="predicted"/>
<reference evidence="2 3" key="1">
    <citation type="submission" date="2017-12" db="EMBL/GenBank/DDBJ databases">
        <title>Comparative genomics of Botrytis spp.</title>
        <authorList>
            <person name="Valero-Jimenez C.A."/>
            <person name="Tapia P."/>
            <person name="Veloso J."/>
            <person name="Silva-Moreno E."/>
            <person name="Staats M."/>
            <person name="Valdes J.H."/>
            <person name="Van Kan J.A.L."/>
        </authorList>
    </citation>
    <scope>NUCLEOTIDE SEQUENCE [LARGE SCALE GENOMIC DNA]</scope>
    <source>
        <strain evidence="2 3">Be9601</strain>
    </source>
</reference>
<organism evidence="2 3">
    <name type="scientific">Botrytis elliptica</name>
    <dbReference type="NCBI Taxonomy" id="278938"/>
    <lineage>
        <taxon>Eukaryota</taxon>
        <taxon>Fungi</taxon>
        <taxon>Dikarya</taxon>
        <taxon>Ascomycota</taxon>
        <taxon>Pezizomycotina</taxon>
        <taxon>Leotiomycetes</taxon>
        <taxon>Helotiales</taxon>
        <taxon>Sclerotiniaceae</taxon>
        <taxon>Botrytis</taxon>
    </lineage>
</organism>
<protein>
    <submittedName>
        <fullName evidence="2">Uncharacterized protein</fullName>
    </submittedName>
</protein>
<keyword evidence="3" id="KW-1185">Reference proteome</keyword>
<gene>
    <name evidence="2" type="ORF">BELL_0194g00140</name>
</gene>
<dbReference type="Proteomes" id="UP000297229">
    <property type="component" value="Unassembled WGS sequence"/>
</dbReference>
<sequence length="267" mass="28930">MAPLTIDFAPESLFTSEHFYSSLFFLKRFASLFHFQVPAKMDKTLESSQSPVDKAKIDGGIVNTSPTTSTYHEMQVATPATSSVSIQSSLEKGKTSGKTFTTPPETPFSGNMESNAGQPAPSLSATSSPTSSLNTPVLPSRLDIFASIAAEAPYAAALRPGTYTHQFLTSSIRTPIVRNCKRCITGCEFKTFDQSICDDCMESGHGSEMDIMIYYIRVMEENEERQSSARLNATTRNQAIGNAAIGDDDEDTTGYDSDATISIASNY</sequence>
<feature type="region of interest" description="Disordered" evidence="1">
    <location>
        <begin position="80"/>
        <end position="134"/>
    </location>
</feature>
<name>A0A4Z1JQZ5_9HELO</name>
<evidence type="ECO:0000313" key="3">
    <source>
        <dbReference type="Proteomes" id="UP000297229"/>
    </source>
</evidence>
<comment type="caution">
    <text evidence="2">The sequence shown here is derived from an EMBL/GenBank/DDBJ whole genome shotgun (WGS) entry which is preliminary data.</text>
</comment>
<accession>A0A4Z1JQZ5</accession>